<dbReference type="RefSeq" id="WP_395812028.1">
    <property type="nucleotide sequence ID" value="NZ_CP043494.1"/>
</dbReference>
<accession>A0ABY9X8L5</accession>
<evidence type="ECO:0000313" key="3">
    <source>
        <dbReference type="Proteomes" id="UP001611383"/>
    </source>
</evidence>
<sequence>MVTNATRLVDRLKGAAVRMGTEGVRYVVEGTIAAVKVMDRIQELLPRQEQLTRVAREKRQEEPDLARPIPAQPEEKPSPVRVQAQATAERVLEEAQAVQERIKKARPARNPLKVTVEAQPDAEAPKRRKTTRSQGRKTTASATAPKRATAPKEGFKAKRGQKHD</sequence>
<feature type="region of interest" description="Disordered" evidence="1">
    <location>
        <begin position="54"/>
        <end position="86"/>
    </location>
</feature>
<feature type="compositionally biased region" description="Basic residues" evidence="1">
    <location>
        <begin position="126"/>
        <end position="135"/>
    </location>
</feature>
<evidence type="ECO:0000313" key="2">
    <source>
        <dbReference type="EMBL" id="WNG51737.1"/>
    </source>
</evidence>
<keyword evidence="3" id="KW-1185">Reference proteome</keyword>
<name>A0ABY9X8L5_9BACT</name>
<dbReference type="Proteomes" id="UP001611383">
    <property type="component" value="Chromosome"/>
</dbReference>
<proteinExistence type="predicted"/>
<reference evidence="2 3" key="1">
    <citation type="submission" date="2019-08" db="EMBL/GenBank/DDBJ databases">
        <title>Archangium and Cystobacter genomes.</title>
        <authorList>
            <person name="Chen I.-C.K."/>
            <person name="Wielgoss S."/>
        </authorList>
    </citation>
    <scope>NUCLEOTIDE SEQUENCE [LARGE SCALE GENOMIC DNA]</scope>
    <source>
        <strain evidence="2 3">Cbm 6</strain>
    </source>
</reference>
<protein>
    <submittedName>
        <fullName evidence="2">Uncharacterized protein</fullName>
    </submittedName>
</protein>
<feature type="compositionally biased region" description="Basic and acidic residues" evidence="1">
    <location>
        <begin position="54"/>
        <end position="65"/>
    </location>
</feature>
<organism evidence="2 3">
    <name type="scientific">Archangium minus</name>
    <dbReference type="NCBI Taxonomy" id="83450"/>
    <lineage>
        <taxon>Bacteria</taxon>
        <taxon>Pseudomonadati</taxon>
        <taxon>Myxococcota</taxon>
        <taxon>Myxococcia</taxon>
        <taxon>Myxococcales</taxon>
        <taxon>Cystobacterineae</taxon>
        <taxon>Archangiaceae</taxon>
        <taxon>Archangium</taxon>
    </lineage>
</organism>
<feature type="region of interest" description="Disordered" evidence="1">
    <location>
        <begin position="100"/>
        <end position="164"/>
    </location>
</feature>
<gene>
    <name evidence="2" type="ORF">F0U60_52255</name>
</gene>
<dbReference type="EMBL" id="CP043494">
    <property type="protein sequence ID" value="WNG51737.1"/>
    <property type="molecule type" value="Genomic_DNA"/>
</dbReference>
<evidence type="ECO:0000256" key="1">
    <source>
        <dbReference type="SAM" id="MobiDB-lite"/>
    </source>
</evidence>